<gene>
    <name evidence="2" type="ORF">J1C55_06005</name>
</gene>
<reference evidence="2" key="2">
    <citation type="submission" date="2021-10" db="EMBL/GenBank/DDBJ databases">
        <title>Genome of Winogradskyella sp. E313.</title>
        <authorList>
            <person name="Zhou Y."/>
        </authorList>
    </citation>
    <scope>NUCLEOTIDE SEQUENCE</scope>
    <source>
        <strain evidence="2">E313</strain>
    </source>
</reference>
<keyword evidence="3" id="KW-1185">Reference proteome</keyword>
<organism evidence="2 3">
    <name type="scientific">Winogradskyella immobilis</name>
    <dbReference type="NCBI Taxonomy" id="2816852"/>
    <lineage>
        <taxon>Bacteria</taxon>
        <taxon>Pseudomonadati</taxon>
        <taxon>Bacteroidota</taxon>
        <taxon>Flavobacteriia</taxon>
        <taxon>Flavobacteriales</taxon>
        <taxon>Flavobacteriaceae</taxon>
        <taxon>Winogradskyella</taxon>
    </lineage>
</organism>
<accession>A0ABS8ELP1</accession>
<dbReference type="EMBL" id="JAFMPT010000005">
    <property type="protein sequence ID" value="MCC1484134.1"/>
    <property type="molecule type" value="Genomic_DNA"/>
</dbReference>
<evidence type="ECO:0000259" key="1">
    <source>
        <dbReference type="Pfam" id="PF06902"/>
    </source>
</evidence>
<name>A0ABS8ELP1_9FLAO</name>
<sequence length="78" mass="8775">METNTNVFSNSEITVTYEPKCCVNAELCAKQLSDVFRTSVIPWIDLDGAKTKKIIKQIQKCPSGALKYHVNKEQKEVA</sequence>
<protein>
    <submittedName>
        <fullName evidence="2">(4Fe-4S)-binding protein</fullName>
    </submittedName>
</protein>
<proteinExistence type="predicted"/>
<dbReference type="Pfam" id="PF06902">
    <property type="entry name" value="Fer4_19"/>
    <property type="match status" value="1"/>
</dbReference>
<evidence type="ECO:0000313" key="2">
    <source>
        <dbReference type="EMBL" id="MCC1484134.1"/>
    </source>
</evidence>
<dbReference type="InterPro" id="IPR010693">
    <property type="entry name" value="Divergent_4Fe-4S_mono-cluster"/>
</dbReference>
<reference evidence="2" key="1">
    <citation type="submission" date="2021-03" db="EMBL/GenBank/DDBJ databases">
        <authorList>
            <person name="Ping X."/>
        </authorList>
    </citation>
    <scope>NUCLEOTIDE SEQUENCE</scope>
    <source>
        <strain evidence="2">E313</strain>
    </source>
</reference>
<comment type="caution">
    <text evidence="2">The sequence shown here is derived from an EMBL/GenBank/DDBJ whole genome shotgun (WGS) entry which is preliminary data.</text>
</comment>
<dbReference type="RefSeq" id="WP_227476578.1">
    <property type="nucleotide sequence ID" value="NZ_JAFMPT010000005.1"/>
</dbReference>
<evidence type="ECO:0000313" key="3">
    <source>
        <dbReference type="Proteomes" id="UP000778797"/>
    </source>
</evidence>
<dbReference type="Proteomes" id="UP000778797">
    <property type="component" value="Unassembled WGS sequence"/>
</dbReference>
<feature type="domain" description="Divergent 4Fe-4S mono-cluster" evidence="1">
    <location>
        <begin position="9"/>
        <end position="69"/>
    </location>
</feature>